<dbReference type="GO" id="GO:0005634">
    <property type="term" value="C:nucleus"/>
    <property type="evidence" value="ECO:0007669"/>
    <property type="project" value="UniProtKB-SubCell"/>
</dbReference>
<dbReference type="InterPro" id="IPR014854">
    <property type="entry name" value="Nse4_C"/>
</dbReference>
<evidence type="ECO:0000313" key="12">
    <source>
        <dbReference type="EMBL" id="TKA26423.1"/>
    </source>
</evidence>
<evidence type="ECO:0000256" key="8">
    <source>
        <dbReference type="SAM" id="MobiDB-lite"/>
    </source>
</evidence>
<dbReference type="EMBL" id="JAUJLE010000079">
    <property type="protein sequence ID" value="KAK0988387.1"/>
    <property type="molecule type" value="Genomic_DNA"/>
</dbReference>
<comment type="similarity">
    <text evidence="2 7">Belongs to the NSE4 family.</text>
</comment>
<reference evidence="12 13" key="1">
    <citation type="submission" date="2017-03" db="EMBL/GenBank/DDBJ databases">
        <title>Genomes of endolithic fungi from Antarctica.</title>
        <authorList>
            <person name="Coleine C."/>
            <person name="Masonjones S."/>
            <person name="Stajich J.E."/>
        </authorList>
    </citation>
    <scope>NUCLEOTIDE SEQUENCE [LARGE SCALE GENOMIC DNA]</scope>
    <source>
        <strain evidence="12 13">CCFEE 5311</strain>
    </source>
</reference>
<proteinExistence type="inferred from homology"/>
<dbReference type="GO" id="GO:0030915">
    <property type="term" value="C:Smc5-Smc6 complex"/>
    <property type="evidence" value="ECO:0007669"/>
    <property type="project" value="UniProtKB-UniRule"/>
</dbReference>
<evidence type="ECO:0000256" key="6">
    <source>
        <dbReference type="ARBA" id="ARBA00023242"/>
    </source>
</evidence>
<feature type="compositionally biased region" description="Low complexity" evidence="8">
    <location>
        <begin position="19"/>
        <end position="28"/>
    </location>
</feature>
<dbReference type="Pfam" id="PF08743">
    <property type="entry name" value="Nse4_C"/>
    <property type="match status" value="1"/>
</dbReference>
<evidence type="ECO:0000313" key="13">
    <source>
        <dbReference type="Proteomes" id="UP000310066"/>
    </source>
</evidence>
<reference evidence="11" key="2">
    <citation type="submission" date="2023-06" db="EMBL/GenBank/DDBJ databases">
        <title>Black Yeasts Isolated from many extreme environments.</title>
        <authorList>
            <person name="Coleine C."/>
            <person name="Stajich J.E."/>
            <person name="Selbmann L."/>
        </authorList>
    </citation>
    <scope>NUCLEOTIDE SEQUENCE</scope>
    <source>
        <strain evidence="11">CCFEE 5200</strain>
    </source>
</reference>
<dbReference type="InterPro" id="IPR029225">
    <property type="entry name" value="Nse4_Nse3-bd"/>
</dbReference>
<keyword evidence="4 7" id="KW-0233">DNA recombination</keyword>
<evidence type="ECO:0000313" key="11">
    <source>
        <dbReference type="EMBL" id="KAK0988387.1"/>
    </source>
</evidence>
<accession>A0A4U0TVM9</accession>
<feature type="domain" description="Non-structural maintenance of chromosome element 4 C-terminal" evidence="9">
    <location>
        <begin position="370"/>
        <end position="461"/>
    </location>
</feature>
<feature type="region of interest" description="Disordered" evidence="8">
    <location>
        <begin position="1"/>
        <end position="128"/>
    </location>
</feature>
<feature type="region of interest" description="Disordered" evidence="8">
    <location>
        <begin position="205"/>
        <end position="242"/>
    </location>
</feature>
<feature type="compositionally biased region" description="Basic and acidic residues" evidence="8">
    <location>
        <begin position="276"/>
        <end position="309"/>
    </location>
</feature>
<comment type="caution">
    <text evidence="12">The sequence shown here is derived from an EMBL/GenBank/DDBJ whole genome shotgun (WGS) entry which is preliminary data.</text>
</comment>
<dbReference type="Proteomes" id="UP000310066">
    <property type="component" value="Unassembled WGS sequence"/>
</dbReference>
<dbReference type="STRING" id="329885.A0A4U0TVM9"/>
<keyword evidence="3 7" id="KW-0227">DNA damage</keyword>
<dbReference type="InterPro" id="IPR027786">
    <property type="entry name" value="Nse4/EID"/>
</dbReference>
<dbReference type="GO" id="GO:0006281">
    <property type="term" value="P:DNA repair"/>
    <property type="evidence" value="ECO:0007669"/>
    <property type="project" value="UniProtKB-UniRule"/>
</dbReference>
<evidence type="ECO:0000256" key="2">
    <source>
        <dbReference type="ARBA" id="ARBA00008997"/>
    </source>
</evidence>
<comment type="function">
    <text evidence="7">Component of the SMC5-SMC6 complex, that promotes sister chromatid alignment after DNA damage and facilitates double-stranded DNA breaks (DSBs) repair via homologous recombination between sister chromatids.</text>
</comment>
<keyword evidence="6 7" id="KW-0539">Nucleus</keyword>
<evidence type="ECO:0000256" key="7">
    <source>
        <dbReference type="RuleBase" id="RU365071"/>
    </source>
</evidence>
<dbReference type="Proteomes" id="UP001175353">
    <property type="component" value="Unassembled WGS sequence"/>
</dbReference>
<comment type="subcellular location">
    <subcellularLocation>
        <location evidence="1 7">Nucleus</location>
    </subcellularLocation>
</comment>
<dbReference type="GO" id="GO:0006310">
    <property type="term" value="P:DNA recombination"/>
    <property type="evidence" value="ECO:0007669"/>
    <property type="project" value="UniProtKB-UniRule"/>
</dbReference>
<dbReference type="Pfam" id="PF15412">
    <property type="entry name" value="Nse4-Nse3_bdg"/>
    <property type="match status" value="1"/>
</dbReference>
<name>A0A4U0TVM9_9PEZI</name>
<evidence type="ECO:0000256" key="4">
    <source>
        <dbReference type="ARBA" id="ARBA00023172"/>
    </source>
</evidence>
<dbReference type="PANTHER" id="PTHR16140:SF0">
    <property type="entry name" value="NON-STRUCTURAL MAINTENANCE OF CHROMOSOMES ELEMENT 4"/>
    <property type="match status" value="1"/>
</dbReference>
<keyword evidence="14" id="KW-1185">Reference proteome</keyword>
<evidence type="ECO:0000313" key="14">
    <source>
        <dbReference type="Proteomes" id="UP001175353"/>
    </source>
</evidence>
<feature type="domain" description="Nse4/EID protein Nse3/MAGE-binding" evidence="10">
    <location>
        <begin position="165"/>
        <end position="213"/>
    </location>
</feature>
<evidence type="ECO:0000256" key="1">
    <source>
        <dbReference type="ARBA" id="ARBA00004123"/>
    </source>
</evidence>
<dbReference type="EMBL" id="NAJP01000139">
    <property type="protein sequence ID" value="TKA26423.1"/>
    <property type="molecule type" value="Genomic_DNA"/>
</dbReference>
<gene>
    <name evidence="12" type="ORF">B0A54_17179</name>
    <name evidence="11" type="ORF">LTR91_009619</name>
</gene>
<dbReference type="OrthoDB" id="361242at2759"/>
<sequence>MARLNPRPTHAPSSRFDSATPAPTPGTTSDQENQDPAPTISDKGKGRAMSPPHPRPQQRASRIVPPPDTSDVRGQKRKRTMRPTQETSTPEDVDEDYQKFHEFYDPNQDPETRREQKRKSRALEREVQENRDEILHGDGERLDATLDRANDIFRRVKQTGDATVDARLMVNVSDLAYKKTAQLLTGDSSTGVDVDEFLSKCISYMRNGGPRDDQTNGAAPGSSRRRTDRHRADSDEEDDDDAVGEALDFELLGRNICFPHNSRPPVPSFLLGPLSVERKQRKETQRRAKEAKDTNAKESRPEALTKDDLQQAEENGLTQICTRIRNQLVKHIRDATHNLIDIAGLTQDDMGTAYGRDMLRKHRISGNLGVPLFDFVLNPRSFGQTVENLFYISFLIKEGGVAIKLDDDELPTINIPGDEDKQVEEQAKQKGKASRHQAVFALDYSTWRNLCQAFEVSEPMIAHRPEEVRQHGAGLGEKGWYT</sequence>
<evidence type="ECO:0000259" key="10">
    <source>
        <dbReference type="Pfam" id="PF15412"/>
    </source>
</evidence>
<dbReference type="PANTHER" id="PTHR16140">
    <property type="entry name" value="NON-STRUCTURAL MAINTENANCE OF CHROMOSOMES ELEMENT 4"/>
    <property type="match status" value="1"/>
</dbReference>
<protein>
    <recommendedName>
        <fullName evidence="7">Non-structural maintenance of chromosomes element 4</fullName>
    </recommendedName>
</protein>
<feature type="compositionally biased region" description="Basic and acidic residues" evidence="8">
    <location>
        <begin position="96"/>
        <end position="114"/>
    </location>
</feature>
<evidence type="ECO:0000256" key="5">
    <source>
        <dbReference type="ARBA" id="ARBA00023204"/>
    </source>
</evidence>
<feature type="region of interest" description="Disordered" evidence="8">
    <location>
        <begin position="263"/>
        <end position="311"/>
    </location>
</feature>
<evidence type="ECO:0000256" key="3">
    <source>
        <dbReference type="ARBA" id="ARBA00022763"/>
    </source>
</evidence>
<comment type="subunit">
    <text evidence="7">Component of the SMC5-SMC6 complex.</text>
</comment>
<dbReference type="AlphaFoldDB" id="A0A4U0TVM9"/>
<evidence type="ECO:0000259" key="9">
    <source>
        <dbReference type="Pfam" id="PF08743"/>
    </source>
</evidence>
<keyword evidence="5 7" id="KW-0234">DNA repair</keyword>
<organism evidence="12 13">
    <name type="scientific">Friedmanniomyces endolithicus</name>
    <dbReference type="NCBI Taxonomy" id="329885"/>
    <lineage>
        <taxon>Eukaryota</taxon>
        <taxon>Fungi</taxon>
        <taxon>Dikarya</taxon>
        <taxon>Ascomycota</taxon>
        <taxon>Pezizomycotina</taxon>
        <taxon>Dothideomycetes</taxon>
        <taxon>Dothideomycetidae</taxon>
        <taxon>Mycosphaerellales</taxon>
        <taxon>Teratosphaeriaceae</taxon>
        <taxon>Friedmanniomyces</taxon>
    </lineage>
</organism>